<organism evidence="3 4">
    <name type="scientific">Thelephora terrestris</name>
    <dbReference type="NCBI Taxonomy" id="56493"/>
    <lineage>
        <taxon>Eukaryota</taxon>
        <taxon>Fungi</taxon>
        <taxon>Dikarya</taxon>
        <taxon>Basidiomycota</taxon>
        <taxon>Agaricomycotina</taxon>
        <taxon>Agaricomycetes</taxon>
        <taxon>Thelephorales</taxon>
        <taxon>Thelephoraceae</taxon>
        <taxon>Thelephora</taxon>
    </lineage>
</organism>
<keyword evidence="1" id="KW-0175">Coiled coil</keyword>
<proteinExistence type="predicted"/>
<feature type="region of interest" description="Disordered" evidence="2">
    <location>
        <begin position="563"/>
        <end position="600"/>
    </location>
</feature>
<evidence type="ECO:0000313" key="3">
    <source>
        <dbReference type="EMBL" id="KAF9778465.1"/>
    </source>
</evidence>
<protein>
    <submittedName>
        <fullName evidence="3">Uncharacterized protein</fullName>
    </submittedName>
</protein>
<dbReference type="EMBL" id="WIUZ02000023">
    <property type="protein sequence ID" value="KAF9778465.1"/>
    <property type="molecule type" value="Genomic_DNA"/>
</dbReference>
<evidence type="ECO:0000313" key="4">
    <source>
        <dbReference type="Proteomes" id="UP000736335"/>
    </source>
</evidence>
<reference evidence="3" key="2">
    <citation type="submission" date="2020-11" db="EMBL/GenBank/DDBJ databases">
        <authorList>
            <consortium name="DOE Joint Genome Institute"/>
            <person name="Kuo A."/>
            <person name="Miyauchi S."/>
            <person name="Kiss E."/>
            <person name="Drula E."/>
            <person name="Kohler A."/>
            <person name="Sanchez-Garcia M."/>
            <person name="Andreopoulos B."/>
            <person name="Barry K.W."/>
            <person name="Bonito G."/>
            <person name="Buee M."/>
            <person name="Carver A."/>
            <person name="Chen C."/>
            <person name="Cichocki N."/>
            <person name="Clum A."/>
            <person name="Culley D."/>
            <person name="Crous P.W."/>
            <person name="Fauchery L."/>
            <person name="Girlanda M."/>
            <person name="Hayes R."/>
            <person name="Keri Z."/>
            <person name="Labutti K."/>
            <person name="Lipzen A."/>
            <person name="Lombard V."/>
            <person name="Magnuson J."/>
            <person name="Maillard F."/>
            <person name="Morin E."/>
            <person name="Murat C."/>
            <person name="Nolan M."/>
            <person name="Ohm R."/>
            <person name="Pangilinan J."/>
            <person name="Pereira M."/>
            <person name="Perotto S."/>
            <person name="Peter M."/>
            <person name="Riley R."/>
            <person name="Sitrit Y."/>
            <person name="Stielow B."/>
            <person name="Szollosi G."/>
            <person name="Zifcakova L."/>
            <person name="Stursova M."/>
            <person name="Spatafora J.W."/>
            <person name="Tedersoo L."/>
            <person name="Vaario L.-M."/>
            <person name="Yamada A."/>
            <person name="Yan M."/>
            <person name="Wang P."/>
            <person name="Xu J."/>
            <person name="Bruns T."/>
            <person name="Baldrian P."/>
            <person name="Vilgalys R."/>
            <person name="Henrissat B."/>
            <person name="Grigoriev I.V."/>
            <person name="Hibbett D."/>
            <person name="Nagy L.G."/>
            <person name="Martin F.M."/>
        </authorList>
    </citation>
    <scope>NUCLEOTIDE SEQUENCE</scope>
    <source>
        <strain evidence="3">UH-Tt-Lm1</strain>
    </source>
</reference>
<dbReference type="Proteomes" id="UP000736335">
    <property type="component" value="Unassembled WGS sequence"/>
</dbReference>
<comment type="caution">
    <text evidence="3">The sequence shown here is derived from an EMBL/GenBank/DDBJ whole genome shotgun (WGS) entry which is preliminary data.</text>
</comment>
<reference evidence="3" key="1">
    <citation type="journal article" date="2020" name="Nat. Commun.">
        <title>Large-scale genome sequencing of mycorrhizal fungi provides insights into the early evolution of symbiotic traits.</title>
        <authorList>
            <person name="Miyauchi S."/>
            <person name="Kiss E."/>
            <person name="Kuo A."/>
            <person name="Drula E."/>
            <person name="Kohler A."/>
            <person name="Sanchez-Garcia M."/>
            <person name="Morin E."/>
            <person name="Andreopoulos B."/>
            <person name="Barry K.W."/>
            <person name="Bonito G."/>
            <person name="Buee M."/>
            <person name="Carver A."/>
            <person name="Chen C."/>
            <person name="Cichocki N."/>
            <person name="Clum A."/>
            <person name="Culley D."/>
            <person name="Crous P.W."/>
            <person name="Fauchery L."/>
            <person name="Girlanda M."/>
            <person name="Hayes R.D."/>
            <person name="Keri Z."/>
            <person name="LaButti K."/>
            <person name="Lipzen A."/>
            <person name="Lombard V."/>
            <person name="Magnuson J."/>
            <person name="Maillard F."/>
            <person name="Murat C."/>
            <person name="Nolan M."/>
            <person name="Ohm R.A."/>
            <person name="Pangilinan J."/>
            <person name="Pereira M.F."/>
            <person name="Perotto S."/>
            <person name="Peter M."/>
            <person name="Pfister S."/>
            <person name="Riley R."/>
            <person name="Sitrit Y."/>
            <person name="Stielow J.B."/>
            <person name="Szollosi G."/>
            <person name="Zifcakova L."/>
            <person name="Stursova M."/>
            <person name="Spatafora J.W."/>
            <person name="Tedersoo L."/>
            <person name="Vaario L.M."/>
            <person name="Yamada A."/>
            <person name="Yan M."/>
            <person name="Wang P."/>
            <person name="Xu J."/>
            <person name="Bruns T."/>
            <person name="Baldrian P."/>
            <person name="Vilgalys R."/>
            <person name="Dunand C."/>
            <person name="Henrissat B."/>
            <person name="Grigoriev I.V."/>
            <person name="Hibbett D."/>
            <person name="Nagy L.G."/>
            <person name="Martin F.M."/>
        </authorList>
    </citation>
    <scope>NUCLEOTIDE SEQUENCE</scope>
    <source>
        <strain evidence="3">UH-Tt-Lm1</strain>
    </source>
</reference>
<evidence type="ECO:0000256" key="2">
    <source>
        <dbReference type="SAM" id="MobiDB-lite"/>
    </source>
</evidence>
<name>A0A9P6H368_9AGAM</name>
<evidence type="ECO:0000256" key="1">
    <source>
        <dbReference type="SAM" id="Coils"/>
    </source>
</evidence>
<gene>
    <name evidence="3" type="ORF">BJ322DRAFT_1214788</name>
</gene>
<feature type="coiled-coil region" evidence="1">
    <location>
        <begin position="344"/>
        <end position="371"/>
    </location>
</feature>
<feature type="coiled-coil region" evidence="1">
    <location>
        <begin position="128"/>
        <end position="190"/>
    </location>
</feature>
<feature type="compositionally biased region" description="Polar residues" evidence="2">
    <location>
        <begin position="565"/>
        <end position="586"/>
    </location>
</feature>
<dbReference type="AlphaFoldDB" id="A0A9P6H368"/>
<accession>A0A9P6H368</accession>
<sequence>MPCAQTRVPTRRSTSYSPVQENNFNIDRFSHARRDASCPYPTLGNVMHRTATADPNEGFTDLGFRDFIQASRRVSRCKLARIETNPYATELLNRGVEFVTETNETFNSVLEASVIHTGNVGSMLMDEIAHVNERVDGRREEIEKLEKEFLGCHEGILKIEDEQEQHGMAIDRLKGELITLKDLVQSLVAKTGELEDDKVRLTHHVSELTGEVRDLQRKCNEPEVQVEEEEPEVPYWAGSPIIPNRAESLPARLLVRHENRLVPIDDEVIEIGSDEFYQNVGVIRRDTPRPEFVSTPWGSRRQWPALEYDPYAEFVPDSEPNSDTELPDYDDLSDMDPNEIREQNWLNEELVERLEREVKEAKADVLRLSAEGLQMKETLAAFQQGTNEALEAMVANHQELIAGSKVRDNNIKGALARRDEKTEELENVVAVLTAQVESLQDKTCNCKEGPKLVGQGTANVPFELEYADEVVLPSPNPSSYATPPIENAVPVPTPGPASTLAASDKENCGRCVLQPICQLVKIEDEVMEVDRAEDAPRVAELILTLDQLSRMVTSLVEVRSEDSDIGSTVLTDRSSPRSNSDTSFASQGRIPPRGPMRETEGRLPTTSIVLSSSHPVMEMWDQVFSSSVTSGRLVGPLEGISSYRLELVVQLSAEDGDAMFGEVLARRGQHYNLRDGQLMTFRPAVDRVDF</sequence>
<keyword evidence="4" id="KW-1185">Reference proteome</keyword>